<reference evidence="1 2" key="1">
    <citation type="submission" date="2018-09" db="EMBL/GenBank/DDBJ databases">
        <title>Phylogenetic diversity of Pectobacterium and Dickeya strains causing blackleg disease of potato in Morocco.</title>
        <authorList>
            <person name="Oulghazi S."/>
            <person name="Moumni M."/>
            <person name="Faure D."/>
        </authorList>
    </citation>
    <scope>NUCLEOTIDE SEQUENCE [LARGE SCALE GENOMIC DNA]</scope>
    <source>
        <strain evidence="1 2">S4.16.03.LID</strain>
    </source>
</reference>
<dbReference type="EMBL" id="QZDO01000005">
    <property type="protein sequence ID" value="RJL76145.1"/>
    <property type="molecule type" value="Genomic_DNA"/>
</dbReference>
<keyword evidence="2" id="KW-1185">Reference proteome</keyword>
<evidence type="ECO:0000313" key="2">
    <source>
        <dbReference type="Proteomes" id="UP000266633"/>
    </source>
</evidence>
<evidence type="ECO:0000313" key="1">
    <source>
        <dbReference type="EMBL" id="RJL76145.1"/>
    </source>
</evidence>
<proteinExistence type="predicted"/>
<accession>A0ABX9NSZ8</accession>
<sequence length="64" mass="7283">MVFVTKVPLSGYYFPDDDEIMYTRHTSSCRCVGCPYSPRSLTDVSSRGFPRLPPSCNSNYFGYN</sequence>
<dbReference type="Proteomes" id="UP000266633">
    <property type="component" value="Unassembled WGS sequence"/>
</dbReference>
<comment type="caution">
    <text evidence="1">The sequence shown here is derived from an EMBL/GenBank/DDBJ whole genome shotgun (WGS) entry which is preliminary data.</text>
</comment>
<protein>
    <submittedName>
        <fullName evidence="1">Uncharacterized protein</fullName>
    </submittedName>
</protein>
<gene>
    <name evidence="1" type="ORF">D5077_01885</name>
</gene>
<name>A0ABX9NSZ8_9GAMM</name>
<organism evidence="1 2">
    <name type="scientific">Dickeya dianthicola</name>
    <dbReference type="NCBI Taxonomy" id="204039"/>
    <lineage>
        <taxon>Bacteria</taxon>
        <taxon>Pseudomonadati</taxon>
        <taxon>Pseudomonadota</taxon>
        <taxon>Gammaproteobacteria</taxon>
        <taxon>Enterobacterales</taxon>
        <taxon>Pectobacteriaceae</taxon>
        <taxon>Dickeya</taxon>
    </lineage>
</organism>